<dbReference type="AlphaFoldDB" id="A0AAV4NU17"/>
<keyword evidence="3" id="KW-1185">Reference proteome</keyword>
<evidence type="ECO:0008006" key="4">
    <source>
        <dbReference type="Google" id="ProtNLM"/>
    </source>
</evidence>
<sequence length="87" mass="9976">MQVHSRTQSCKNYSISTSSKNQIPHSEERTVANSCHFTPDVKLSAMPGGEHFNFINFRPTSFQRKRLIYPDISSVSRYLLANVQVRC</sequence>
<protein>
    <recommendedName>
        <fullName evidence="4">Ycf15</fullName>
    </recommendedName>
</protein>
<name>A0AAV4NU17_CAEEX</name>
<feature type="region of interest" description="Disordered" evidence="1">
    <location>
        <begin position="1"/>
        <end position="30"/>
    </location>
</feature>
<organism evidence="2 3">
    <name type="scientific">Caerostris extrusa</name>
    <name type="common">Bark spider</name>
    <name type="synonym">Caerostris bankana</name>
    <dbReference type="NCBI Taxonomy" id="172846"/>
    <lineage>
        <taxon>Eukaryota</taxon>
        <taxon>Metazoa</taxon>
        <taxon>Ecdysozoa</taxon>
        <taxon>Arthropoda</taxon>
        <taxon>Chelicerata</taxon>
        <taxon>Arachnida</taxon>
        <taxon>Araneae</taxon>
        <taxon>Araneomorphae</taxon>
        <taxon>Entelegynae</taxon>
        <taxon>Araneoidea</taxon>
        <taxon>Araneidae</taxon>
        <taxon>Caerostris</taxon>
    </lineage>
</organism>
<evidence type="ECO:0000313" key="3">
    <source>
        <dbReference type="Proteomes" id="UP001054945"/>
    </source>
</evidence>
<feature type="compositionally biased region" description="Polar residues" evidence="1">
    <location>
        <begin position="1"/>
        <end position="24"/>
    </location>
</feature>
<reference evidence="2 3" key="1">
    <citation type="submission" date="2021-06" db="EMBL/GenBank/DDBJ databases">
        <title>Caerostris extrusa draft genome.</title>
        <authorList>
            <person name="Kono N."/>
            <person name="Arakawa K."/>
        </authorList>
    </citation>
    <scope>NUCLEOTIDE SEQUENCE [LARGE SCALE GENOMIC DNA]</scope>
</reference>
<evidence type="ECO:0000256" key="1">
    <source>
        <dbReference type="SAM" id="MobiDB-lite"/>
    </source>
</evidence>
<accession>A0AAV4NU17</accession>
<proteinExistence type="predicted"/>
<dbReference type="Proteomes" id="UP001054945">
    <property type="component" value="Unassembled WGS sequence"/>
</dbReference>
<gene>
    <name evidence="2" type="ORF">CEXT_587811</name>
</gene>
<comment type="caution">
    <text evidence="2">The sequence shown here is derived from an EMBL/GenBank/DDBJ whole genome shotgun (WGS) entry which is preliminary data.</text>
</comment>
<dbReference type="EMBL" id="BPLR01003603">
    <property type="protein sequence ID" value="GIX86607.1"/>
    <property type="molecule type" value="Genomic_DNA"/>
</dbReference>
<evidence type="ECO:0000313" key="2">
    <source>
        <dbReference type="EMBL" id="GIX86607.1"/>
    </source>
</evidence>